<reference evidence="2" key="1">
    <citation type="journal article" date="2014" name="Front. Microbiol.">
        <title>High frequency of phylogenetically diverse reductive dehalogenase-homologous genes in deep subseafloor sedimentary metagenomes.</title>
        <authorList>
            <person name="Kawai M."/>
            <person name="Futagami T."/>
            <person name="Toyoda A."/>
            <person name="Takaki Y."/>
            <person name="Nishi S."/>
            <person name="Hori S."/>
            <person name="Arai W."/>
            <person name="Tsubouchi T."/>
            <person name="Morono Y."/>
            <person name="Uchiyama I."/>
            <person name="Ito T."/>
            <person name="Fujiyama A."/>
            <person name="Inagaki F."/>
            <person name="Takami H."/>
        </authorList>
    </citation>
    <scope>NUCLEOTIDE SEQUENCE</scope>
    <source>
        <strain evidence="2">Expedition CK06-06</strain>
    </source>
</reference>
<feature type="coiled-coil region" evidence="1">
    <location>
        <begin position="99"/>
        <end position="130"/>
    </location>
</feature>
<keyword evidence="1" id="KW-0175">Coiled coil</keyword>
<organism evidence="2">
    <name type="scientific">marine sediment metagenome</name>
    <dbReference type="NCBI Taxonomy" id="412755"/>
    <lineage>
        <taxon>unclassified sequences</taxon>
        <taxon>metagenomes</taxon>
        <taxon>ecological metagenomes</taxon>
    </lineage>
</organism>
<dbReference type="AlphaFoldDB" id="X1PA81"/>
<feature type="non-terminal residue" evidence="2">
    <location>
        <position position="132"/>
    </location>
</feature>
<proteinExistence type="predicted"/>
<gene>
    <name evidence="2" type="ORF">S06H3_37989</name>
</gene>
<name>X1PA81_9ZZZZ</name>
<protein>
    <submittedName>
        <fullName evidence="2">Uncharacterized protein</fullName>
    </submittedName>
</protein>
<dbReference type="EMBL" id="BARV01023123">
    <property type="protein sequence ID" value="GAI27829.1"/>
    <property type="molecule type" value="Genomic_DNA"/>
</dbReference>
<evidence type="ECO:0000256" key="1">
    <source>
        <dbReference type="SAM" id="Coils"/>
    </source>
</evidence>
<accession>X1PA81</accession>
<sequence length="132" mass="15629">MNEEIQEIKIVGIDKEGITKDDSFPHAYKLPFILSTHPNTRWVHIFEKVYYGQSLSSREASISGNRIIVIMSDDERIANHKHKVEQAVNNTNDEYIRICQEQQQKQKQKQERLEYLQEEQEDTINKLRKDAE</sequence>
<comment type="caution">
    <text evidence="2">The sequence shown here is derived from an EMBL/GenBank/DDBJ whole genome shotgun (WGS) entry which is preliminary data.</text>
</comment>
<evidence type="ECO:0000313" key="2">
    <source>
        <dbReference type="EMBL" id="GAI27829.1"/>
    </source>
</evidence>